<dbReference type="SUPFAM" id="SSF47323">
    <property type="entry name" value="Anticodon-binding domain of a subclass of class I aminoacyl-tRNA synthetases"/>
    <property type="match status" value="1"/>
</dbReference>
<dbReference type="EC" id="6.1.1.10" evidence="1"/>
<evidence type="ECO:0000313" key="11">
    <source>
        <dbReference type="Proteomes" id="UP000034562"/>
    </source>
</evidence>
<gene>
    <name evidence="10" type="ORF">UU12_C0043G0001</name>
</gene>
<proteinExistence type="inferred from homology"/>
<organism evidence="10 11">
    <name type="scientific">Candidatus Woesebacteria bacterium GW2011_GWA2_40_7b</name>
    <dbReference type="NCBI Taxonomy" id="1618563"/>
    <lineage>
        <taxon>Bacteria</taxon>
        <taxon>Candidatus Woeseibacteriota</taxon>
    </lineage>
</organism>
<evidence type="ECO:0000256" key="2">
    <source>
        <dbReference type="ARBA" id="ARBA00022598"/>
    </source>
</evidence>
<evidence type="ECO:0000256" key="1">
    <source>
        <dbReference type="ARBA" id="ARBA00012838"/>
    </source>
</evidence>
<dbReference type="PRINTS" id="PR01041">
    <property type="entry name" value="TRNASYNTHMET"/>
</dbReference>
<keyword evidence="2 8" id="KW-0436">Ligase</keyword>
<keyword evidence="6 8" id="KW-0030">Aminoacyl-tRNA synthetase</keyword>
<dbReference type="Gene3D" id="2.170.220.10">
    <property type="match status" value="1"/>
</dbReference>
<dbReference type="InterPro" id="IPR033911">
    <property type="entry name" value="MetRS_core"/>
</dbReference>
<name>A0A0G0VBS8_9BACT</name>
<evidence type="ECO:0000256" key="6">
    <source>
        <dbReference type="ARBA" id="ARBA00023146"/>
    </source>
</evidence>
<dbReference type="AlphaFoldDB" id="A0A0G0VBS8"/>
<keyword evidence="4 8" id="KW-0067">ATP-binding</keyword>
<evidence type="ECO:0000256" key="7">
    <source>
        <dbReference type="ARBA" id="ARBA00047364"/>
    </source>
</evidence>
<dbReference type="InterPro" id="IPR009080">
    <property type="entry name" value="tRNAsynth_Ia_anticodon-bd"/>
</dbReference>
<dbReference type="Pfam" id="PF09334">
    <property type="entry name" value="tRNA-synt_1g"/>
    <property type="match status" value="1"/>
</dbReference>
<comment type="similarity">
    <text evidence="8">Belongs to the class-I aminoacyl-tRNA synthetase family.</text>
</comment>
<evidence type="ECO:0000256" key="8">
    <source>
        <dbReference type="RuleBase" id="RU363039"/>
    </source>
</evidence>
<reference evidence="10 11" key="1">
    <citation type="journal article" date="2015" name="Nature">
        <title>rRNA introns, odd ribosomes, and small enigmatic genomes across a large radiation of phyla.</title>
        <authorList>
            <person name="Brown C.T."/>
            <person name="Hug L.A."/>
            <person name="Thomas B.C."/>
            <person name="Sharon I."/>
            <person name="Castelle C.J."/>
            <person name="Singh A."/>
            <person name="Wilkins M.J."/>
            <person name="Williams K.H."/>
            <person name="Banfield J.F."/>
        </authorList>
    </citation>
    <scope>NUCLEOTIDE SEQUENCE [LARGE SCALE GENOMIC DNA]</scope>
</reference>
<dbReference type="PANTHER" id="PTHR43326:SF1">
    <property type="entry name" value="METHIONINE--TRNA LIGASE, MITOCHONDRIAL"/>
    <property type="match status" value="1"/>
</dbReference>
<comment type="catalytic activity">
    <reaction evidence="7">
        <text>tRNA(Met) + L-methionine + ATP = L-methionyl-tRNA(Met) + AMP + diphosphate</text>
        <dbReference type="Rhea" id="RHEA:13481"/>
        <dbReference type="Rhea" id="RHEA-COMP:9667"/>
        <dbReference type="Rhea" id="RHEA-COMP:9698"/>
        <dbReference type="ChEBI" id="CHEBI:30616"/>
        <dbReference type="ChEBI" id="CHEBI:33019"/>
        <dbReference type="ChEBI" id="CHEBI:57844"/>
        <dbReference type="ChEBI" id="CHEBI:78442"/>
        <dbReference type="ChEBI" id="CHEBI:78530"/>
        <dbReference type="ChEBI" id="CHEBI:456215"/>
        <dbReference type="EC" id="6.1.1.10"/>
    </reaction>
</comment>
<dbReference type="InterPro" id="IPR015413">
    <property type="entry name" value="Methionyl/Leucyl_tRNA_Synth"/>
</dbReference>
<protein>
    <recommendedName>
        <fullName evidence="1">methionine--tRNA ligase</fullName>
        <ecNumber evidence="1">6.1.1.10</ecNumber>
    </recommendedName>
</protein>
<dbReference type="InterPro" id="IPR014729">
    <property type="entry name" value="Rossmann-like_a/b/a_fold"/>
</dbReference>
<dbReference type="Gene3D" id="3.40.50.620">
    <property type="entry name" value="HUPs"/>
    <property type="match status" value="1"/>
</dbReference>
<dbReference type="InterPro" id="IPR023457">
    <property type="entry name" value="Met-tRNA_synth_2"/>
</dbReference>
<dbReference type="EMBL" id="LBZK01000043">
    <property type="protein sequence ID" value="KKR69545.1"/>
    <property type="molecule type" value="Genomic_DNA"/>
</dbReference>
<evidence type="ECO:0000256" key="4">
    <source>
        <dbReference type="ARBA" id="ARBA00022840"/>
    </source>
</evidence>
<keyword evidence="5 8" id="KW-0648">Protein biosynthesis</keyword>
<evidence type="ECO:0000259" key="9">
    <source>
        <dbReference type="Pfam" id="PF09334"/>
    </source>
</evidence>
<dbReference type="GO" id="GO:0004825">
    <property type="term" value="F:methionine-tRNA ligase activity"/>
    <property type="evidence" value="ECO:0007669"/>
    <property type="project" value="UniProtKB-EC"/>
</dbReference>
<comment type="caution">
    <text evidence="10">The sequence shown here is derived from an EMBL/GenBank/DDBJ whole genome shotgun (WGS) entry which is preliminary data.</text>
</comment>
<accession>A0A0G0VBS8</accession>
<dbReference type="FunFam" id="2.170.220.10:FF:000001">
    <property type="entry name" value="methionine--tRNA ligase, mitochondrial"/>
    <property type="match status" value="1"/>
</dbReference>
<dbReference type="PANTHER" id="PTHR43326">
    <property type="entry name" value="METHIONYL-TRNA SYNTHETASE"/>
    <property type="match status" value="1"/>
</dbReference>
<dbReference type="PATRIC" id="fig|1618563.3.peg.690"/>
<evidence type="ECO:0000256" key="5">
    <source>
        <dbReference type="ARBA" id="ARBA00022917"/>
    </source>
</evidence>
<evidence type="ECO:0000256" key="3">
    <source>
        <dbReference type="ARBA" id="ARBA00022741"/>
    </source>
</evidence>
<dbReference type="GO" id="GO:0006431">
    <property type="term" value="P:methionyl-tRNA aminoacylation"/>
    <property type="evidence" value="ECO:0007669"/>
    <property type="project" value="InterPro"/>
</dbReference>
<evidence type="ECO:0000313" key="10">
    <source>
        <dbReference type="EMBL" id="KKR69545.1"/>
    </source>
</evidence>
<dbReference type="Gene3D" id="1.10.730.10">
    <property type="entry name" value="Isoleucyl-tRNA Synthetase, Domain 1"/>
    <property type="match status" value="1"/>
</dbReference>
<dbReference type="Proteomes" id="UP000034562">
    <property type="component" value="Unassembled WGS sequence"/>
</dbReference>
<dbReference type="CDD" id="cd00814">
    <property type="entry name" value="MetRS_core"/>
    <property type="match status" value="1"/>
</dbReference>
<keyword evidence="3 8" id="KW-0547">Nucleotide-binding</keyword>
<sequence length="474" mass="55245">MNKKFYITTTLPYVNSDPHVGFALEIIQADVIARFHKEILKEDVIFNFGTDEHGQKIYKRALEERKDPQEYCDEYAAKFNKLKKALNLSYTNFIRTTDLVHEKAAQEFWRLCLKNGDIYKKLYKTKYCVGCELEKTDSELEDGKCLLHPKLSVETIEEENYFFKFSKYQKPLLEFYKKNPDFVIPEGKFNEIKSFVESGLQDFSVSRLKSKMPWGIPVPNDVSQVMFVWFDALINYISTLGWPEDDKNFKDFWPGVQVAGKDNLRQQSAIWQAMLMSAGLPTSKQIFIHGFLTLNGQKISKSLGNTINPIEFAKKYGTDALRYYLLAKVNPYDDSDFSIEKFKKTYNGELANGLGNLVSRIAKLCEKSEFHLHDIYHVSIDKQVAGFIEKFRFDEAIKTIFEKYISALDQEINKVEPWKLKEVELKEFLERTVKKIRMLSFNLLPFLPETANKIEKQFKGPKIKAEAPLFPRLR</sequence>
<dbReference type="SUPFAM" id="SSF52374">
    <property type="entry name" value="Nucleotidylyl transferase"/>
    <property type="match status" value="1"/>
</dbReference>
<dbReference type="STRING" id="1618563.UU12_C0043G0001"/>
<feature type="domain" description="Methionyl/Leucyl tRNA synthetase" evidence="9">
    <location>
        <begin position="137"/>
        <end position="361"/>
    </location>
</feature>
<dbReference type="GO" id="GO:0005524">
    <property type="term" value="F:ATP binding"/>
    <property type="evidence" value="ECO:0007669"/>
    <property type="project" value="UniProtKB-KW"/>
</dbReference>